<keyword evidence="3" id="KW-0732">Signal</keyword>
<evidence type="ECO:0000313" key="4">
    <source>
        <dbReference type="EMBL" id="GAA3758588.1"/>
    </source>
</evidence>
<dbReference type="PANTHER" id="PTHR30061">
    <property type="entry name" value="MALTOSE-BINDING PERIPLASMIC PROTEIN"/>
    <property type="match status" value="1"/>
</dbReference>
<dbReference type="PANTHER" id="PTHR30061:SF50">
    <property type="entry name" value="MALTOSE_MALTODEXTRIN-BINDING PERIPLASMIC PROTEIN"/>
    <property type="match status" value="1"/>
</dbReference>
<dbReference type="Gene3D" id="3.40.190.10">
    <property type="entry name" value="Periplasmic binding protein-like II"/>
    <property type="match status" value="2"/>
</dbReference>
<comment type="caution">
    <text evidence="4">The sequence shown here is derived from an EMBL/GenBank/DDBJ whole genome shotgun (WGS) entry which is preliminary data.</text>
</comment>
<dbReference type="Pfam" id="PF01547">
    <property type="entry name" value="SBP_bac_1"/>
    <property type="match status" value="1"/>
</dbReference>
<keyword evidence="5" id="KW-1185">Reference proteome</keyword>
<evidence type="ECO:0000256" key="2">
    <source>
        <dbReference type="ARBA" id="ARBA00022448"/>
    </source>
</evidence>
<proteinExistence type="inferred from homology"/>
<protein>
    <submittedName>
        <fullName evidence="4">Sugar ABC transporter substrate-binding protein</fullName>
    </submittedName>
</protein>
<gene>
    <name evidence="4" type="ORF">GCM10022402_40810</name>
</gene>
<dbReference type="Proteomes" id="UP001500908">
    <property type="component" value="Unassembled WGS sequence"/>
</dbReference>
<comment type="similarity">
    <text evidence="1">Belongs to the bacterial solute-binding protein 1 family.</text>
</comment>
<name>A0ABP7G878_9ACTN</name>
<dbReference type="SUPFAM" id="SSF53850">
    <property type="entry name" value="Periplasmic binding protein-like II"/>
    <property type="match status" value="1"/>
</dbReference>
<keyword evidence="2" id="KW-0813">Transport</keyword>
<accession>A0ABP7G878</accession>
<organism evidence="4 5">
    <name type="scientific">Salinactinospora qingdaonensis</name>
    <dbReference type="NCBI Taxonomy" id="702744"/>
    <lineage>
        <taxon>Bacteria</taxon>
        <taxon>Bacillati</taxon>
        <taxon>Actinomycetota</taxon>
        <taxon>Actinomycetes</taxon>
        <taxon>Streptosporangiales</taxon>
        <taxon>Nocardiopsidaceae</taxon>
        <taxon>Salinactinospora</taxon>
    </lineage>
</organism>
<evidence type="ECO:0000256" key="1">
    <source>
        <dbReference type="ARBA" id="ARBA00008520"/>
    </source>
</evidence>
<dbReference type="InterPro" id="IPR006059">
    <property type="entry name" value="SBP"/>
</dbReference>
<sequence length="452" mass="48876">MALVSAHPLGPRNPALVVIPEGRIPVKIAKSATAATALLLVAACGGGGESQQDESTPEELTVWAMGAAQDSLQQYFDEVEEKYQETYPETAVEVEFVPWDSLQESMNTAIAGGDHPDVLQVGNDQVSNWAVQGALLDITEQVDGWSAAGDLDQGALEYGRYDGVQYGVPWHAGVRTLYYRTDWLEEIDAQPPKTWEELVDVATAIEEEKGVPGFAAPTDFTNGIASFIWSNGGEIAVNNGGTWEGKLDSPETKEAIEFYAGLTTDEEISPQSYVGENELIPLADMANSKLGMYIDGGWALGSMEEQAEDPSVVDAISAAPLPGADGTAPAFIGGSDLAIFAQTEYPEHAWELLKLMGGKEYGQKWADAAGFFPVYPELLSDPQYTDDPVKQAAAEQMQNTKFFPATPKWNEADQDQKILPKAVLEIVKGDDPDTVLREANENLTEILNKPVE</sequence>
<dbReference type="EMBL" id="BAABDD010000027">
    <property type="protein sequence ID" value="GAA3758588.1"/>
    <property type="molecule type" value="Genomic_DNA"/>
</dbReference>
<evidence type="ECO:0000256" key="3">
    <source>
        <dbReference type="ARBA" id="ARBA00022729"/>
    </source>
</evidence>
<evidence type="ECO:0000313" key="5">
    <source>
        <dbReference type="Proteomes" id="UP001500908"/>
    </source>
</evidence>
<reference evidence="5" key="1">
    <citation type="journal article" date="2019" name="Int. J. Syst. Evol. Microbiol.">
        <title>The Global Catalogue of Microorganisms (GCM) 10K type strain sequencing project: providing services to taxonomists for standard genome sequencing and annotation.</title>
        <authorList>
            <consortium name="The Broad Institute Genomics Platform"/>
            <consortium name="The Broad Institute Genome Sequencing Center for Infectious Disease"/>
            <person name="Wu L."/>
            <person name="Ma J."/>
        </authorList>
    </citation>
    <scope>NUCLEOTIDE SEQUENCE [LARGE SCALE GENOMIC DNA]</scope>
    <source>
        <strain evidence="5">JCM 17137</strain>
    </source>
</reference>